<organism evidence="2 3">
    <name type="scientific">Sclerotinia nivalis</name>
    <dbReference type="NCBI Taxonomy" id="352851"/>
    <lineage>
        <taxon>Eukaryota</taxon>
        <taxon>Fungi</taxon>
        <taxon>Dikarya</taxon>
        <taxon>Ascomycota</taxon>
        <taxon>Pezizomycotina</taxon>
        <taxon>Leotiomycetes</taxon>
        <taxon>Helotiales</taxon>
        <taxon>Sclerotiniaceae</taxon>
        <taxon>Sclerotinia</taxon>
    </lineage>
</organism>
<dbReference type="Proteomes" id="UP001152300">
    <property type="component" value="Unassembled WGS sequence"/>
</dbReference>
<evidence type="ECO:0000313" key="3">
    <source>
        <dbReference type="Proteomes" id="UP001152300"/>
    </source>
</evidence>
<sequence>MAQEITTLPSLRSLDISTNKPIMAQEITTLPTLRSLGFFYYDPEGLFAGLIPIRPYVPAHGLHGLNLLAPPAAPAPPVAPAPPAAPAPRAAAAPPAEEQPLSSWENNPKPPTREDPRLEIWPSTSIKDPATHYVQGKFCLPAGDATTIGSMAWIRAAAPHTREEALVVAVVQILGRNGATHLRVLIDAITKFWGVYHTEFGSLVGSEAYEEKWRIVNSTLRTTLSRKDYKRLFCGVGKGTWRLRRPEDVHQDEDEAEAGPSGGQKAASKKRKTGPAGQGPAAKKSKGGSVGGRTPDPGKGEGAGRPSPTT</sequence>
<evidence type="ECO:0000313" key="2">
    <source>
        <dbReference type="EMBL" id="KAJ8065116.1"/>
    </source>
</evidence>
<dbReference type="OrthoDB" id="3557038at2759"/>
<feature type="region of interest" description="Disordered" evidence="1">
    <location>
        <begin position="75"/>
        <end position="119"/>
    </location>
</feature>
<proteinExistence type="predicted"/>
<feature type="region of interest" description="Disordered" evidence="1">
    <location>
        <begin position="245"/>
        <end position="310"/>
    </location>
</feature>
<name>A0A9X0DIT2_9HELO</name>
<reference evidence="2" key="1">
    <citation type="submission" date="2022-11" db="EMBL/GenBank/DDBJ databases">
        <title>Genome Resource of Sclerotinia nivalis Strain SnTB1, a Plant Pathogen Isolated from American Ginseng.</title>
        <authorList>
            <person name="Fan S."/>
        </authorList>
    </citation>
    <scope>NUCLEOTIDE SEQUENCE</scope>
    <source>
        <strain evidence="2">SnTB1</strain>
    </source>
</reference>
<protein>
    <submittedName>
        <fullName evidence="2">Uncharacterized protein</fullName>
    </submittedName>
</protein>
<feature type="compositionally biased region" description="Low complexity" evidence="1">
    <location>
        <begin position="87"/>
        <end position="96"/>
    </location>
</feature>
<dbReference type="EMBL" id="JAPEIS010000006">
    <property type="protein sequence ID" value="KAJ8065116.1"/>
    <property type="molecule type" value="Genomic_DNA"/>
</dbReference>
<evidence type="ECO:0000256" key="1">
    <source>
        <dbReference type="SAM" id="MobiDB-lite"/>
    </source>
</evidence>
<feature type="compositionally biased region" description="Pro residues" evidence="1">
    <location>
        <begin position="75"/>
        <end position="86"/>
    </location>
</feature>
<keyword evidence="3" id="KW-1185">Reference proteome</keyword>
<accession>A0A9X0DIT2</accession>
<comment type="caution">
    <text evidence="2">The sequence shown here is derived from an EMBL/GenBank/DDBJ whole genome shotgun (WGS) entry which is preliminary data.</text>
</comment>
<dbReference type="AlphaFoldDB" id="A0A9X0DIT2"/>
<gene>
    <name evidence="2" type="ORF">OCU04_005829</name>
</gene>